<keyword evidence="2" id="KW-0813">Transport</keyword>
<evidence type="ECO:0000256" key="1">
    <source>
        <dbReference type="ARBA" id="ARBA00005695"/>
    </source>
</evidence>
<accession>A0A645CQ25</accession>
<dbReference type="AlphaFoldDB" id="A0A645CQ25"/>
<dbReference type="GO" id="GO:0015833">
    <property type="term" value="P:peptide transport"/>
    <property type="evidence" value="ECO:0007669"/>
    <property type="project" value="TreeGrafter"/>
</dbReference>
<reference evidence="5" key="1">
    <citation type="submission" date="2019-08" db="EMBL/GenBank/DDBJ databases">
        <authorList>
            <person name="Kucharzyk K."/>
            <person name="Murdoch R.W."/>
            <person name="Higgins S."/>
            <person name="Loffler F."/>
        </authorList>
    </citation>
    <scope>NUCLEOTIDE SEQUENCE</scope>
</reference>
<dbReference type="InterPro" id="IPR000914">
    <property type="entry name" value="SBP_5_dom"/>
</dbReference>
<dbReference type="Pfam" id="PF00496">
    <property type="entry name" value="SBP_bac_5"/>
    <property type="match status" value="1"/>
</dbReference>
<dbReference type="InterPro" id="IPR039424">
    <property type="entry name" value="SBP_5"/>
</dbReference>
<dbReference type="SUPFAM" id="SSF53850">
    <property type="entry name" value="Periplasmic binding protein-like II"/>
    <property type="match status" value="1"/>
</dbReference>
<comment type="caution">
    <text evidence="5">The sequence shown here is derived from an EMBL/GenBank/DDBJ whole genome shotgun (WGS) entry which is preliminary data.</text>
</comment>
<evidence type="ECO:0000313" key="5">
    <source>
        <dbReference type="EMBL" id="MPM79011.1"/>
    </source>
</evidence>
<name>A0A645CQ25_9ZZZZ</name>
<evidence type="ECO:0000256" key="3">
    <source>
        <dbReference type="ARBA" id="ARBA00022729"/>
    </source>
</evidence>
<gene>
    <name evidence="5" type="ORF">SDC9_126027</name>
</gene>
<keyword evidence="3" id="KW-0732">Signal</keyword>
<dbReference type="Gene3D" id="3.40.190.10">
    <property type="entry name" value="Periplasmic binding protein-like II"/>
    <property type="match status" value="1"/>
</dbReference>
<dbReference type="PANTHER" id="PTHR30290:SF9">
    <property type="entry name" value="OLIGOPEPTIDE-BINDING PROTEIN APPA"/>
    <property type="match status" value="1"/>
</dbReference>
<evidence type="ECO:0000259" key="4">
    <source>
        <dbReference type="Pfam" id="PF00496"/>
    </source>
</evidence>
<dbReference type="Gene3D" id="3.10.105.10">
    <property type="entry name" value="Dipeptide-binding Protein, Domain 3"/>
    <property type="match status" value="1"/>
</dbReference>
<comment type="similarity">
    <text evidence="1">Belongs to the bacterial solute-binding protein 5 family.</text>
</comment>
<dbReference type="PANTHER" id="PTHR30290">
    <property type="entry name" value="PERIPLASMIC BINDING COMPONENT OF ABC TRANSPORTER"/>
    <property type="match status" value="1"/>
</dbReference>
<evidence type="ECO:0000256" key="2">
    <source>
        <dbReference type="ARBA" id="ARBA00022448"/>
    </source>
</evidence>
<organism evidence="5">
    <name type="scientific">bioreactor metagenome</name>
    <dbReference type="NCBI Taxonomy" id="1076179"/>
    <lineage>
        <taxon>unclassified sequences</taxon>
        <taxon>metagenomes</taxon>
        <taxon>ecological metagenomes</taxon>
    </lineage>
</organism>
<proteinExistence type="inferred from homology"/>
<feature type="domain" description="Solute-binding protein family 5" evidence="4">
    <location>
        <begin position="37"/>
        <end position="224"/>
    </location>
</feature>
<dbReference type="GO" id="GO:1904680">
    <property type="term" value="F:peptide transmembrane transporter activity"/>
    <property type="evidence" value="ECO:0007669"/>
    <property type="project" value="TreeGrafter"/>
</dbReference>
<dbReference type="EMBL" id="VSSQ01029047">
    <property type="protein sequence ID" value="MPM79011.1"/>
    <property type="molecule type" value="Genomic_DNA"/>
</dbReference>
<sequence length="434" mass="48504">MWLGEGYSVKDDGNGAYIDGDMSAEAISAKIEAARFLSEGRVTAGPYSLVSFDSTAKEAVLEINPNYAGNFEGQKPSIQKIVVVKAVQATQFDALKTGAINLISQLTGGNDINTALDLEEQGGFATVSFERNGYGKLMFQSDFGPTQFLSVRRAVAHLLDRPEFATTFTQGFGALVHGPYGLAMWMYKDSEEELNQRLNTYPYSLDVAAETLAADGWTLDAQGNPWVSGVRYKKVTAEEAGQYEHNVTLANGDILMPLIIEWSSSEGNPVSELLVTMLANNPDVATAGMEIRQSVMTFDELLNWMYRDKTQGDQYAVPKYGMYNLASNFTPIYDQSYAWTLDPELIAQGYNSNFLFDEQLDKLSMDMVYGVDASDREGFRKLWADYIVRWNELLPEIPLYSNIYYTVFFDKLQNYEQSPLWGFENAILYATLAE</sequence>
<protein>
    <recommendedName>
        <fullName evidence="4">Solute-binding protein family 5 domain-containing protein</fullName>
    </recommendedName>
</protein>